<evidence type="ECO:0000256" key="1">
    <source>
        <dbReference type="ARBA" id="ARBA00022741"/>
    </source>
</evidence>
<evidence type="ECO:0000313" key="3">
    <source>
        <dbReference type="EMBL" id="KAH0914891.1"/>
    </source>
</evidence>
<dbReference type="SUPFAM" id="SSF55060">
    <property type="entry name" value="GHMP Kinase, C-terminal domain"/>
    <property type="match status" value="1"/>
</dbReference>
<gene>
    <name evidence="3" type="ORF">HID58_029337</name>
</gene>
<sequence>MSVPPPFALSRVGSGQIWGGFWIAPRGPHPSFKPQYLGKLVGSRGKATKHTHGQTYSFQTFVDEYSDHDGAMWVGGGSAIHDDPVTVIDEKRTYNVKAPARHPIYENFRVKTFKALLTSATSDEQLTALGGLLYQCHYSYSACGLGSDGTNRRVQLVQGMQHNKSKTDDGTSDGAKITSGGSGYWPSQQIHLYIIDVVNIYIQQRYKAATGYLPLIFEGSSPGAGKFGYLRIRRHISL</sequence>
<keyword evidence="1" id="KW-0547">Nucleotide-binding</keyword>
<dbReference type="Gene3D" id="1.20.1440.340">
    <property type="match status" value="1"/>
</dbReference>
<name>A0ABQ8CCW3_BRANA</name>
<keyword evidence="4" id="KW-1185">Reference proteome</keyword>
<dbReference type="Proteomes" id="UP000824890">
    <property type="component" value="Unassembled WGS sequence"/>
</dbReference>
<protein>
    <recommendedName>
        <fullName evidence="5">Neprosin domain-containing protein</fullName>
    </recommendedName>
</protein>
<dbReference type="EMBL" id="JAGKQM010000008">
    <property type="protein sequence ID" value="KAH0914891.1"/>
    <property type="molecule type" value="Genomic_DNA"/>
</dbReference>
<comment type="caution">
    <text evidence="3">The sequence shown here is derived from an EMBL/GenBank/DDBJ whole genome shotgun (WGS) entry which is preliminary data.</text>
</comment>
<dbReference type="PANTHER" id="PTHR10457">
    <property type="entry name" value="MEVALONATE KINASE/GALACTOKINASE"/>
    <property type="match status" value="1"/>
</dbReference>
<evidence type="ECO:0008006" key="5">
    <source>
        <dbReference type="Google" id="ProtNLM"/>
    </source>
</evidence>
<organism evidence="3 4">
    <name type="scientific">Brassica napus</name>
    <name type="common">Rape</name>
    <dbReference type="NCBI Taxonomy" id="3708"/>
    <lineage>
        <taxon>Eukaryota</taxon>
        <taxon>Viridiplantae</taxon>
        <taxon>Streptophyta</taxon>
        <taxon>Embryophyta</taxon>
        <taxon>Tracheophyta</taxon>
        <taxon>Spermatophyta</taxon>
        <taxon>Magnoliopsida</taxon>
        <taxon>eudicotyledons</taxon>
        <taxon>Gunneridae</taxon>
        <taxon>Pentapetalae</taxon>
        <taxon>rosids</taxon>
        <taxon>malvids</taxon>
        <taxon>Brassicales</taxon>
        <taxon>Brassicaceae</taxon>
        <taxon>Brassiceae</taxon>
        <taxon>Brassica</taxon>
    </lineage>
</organism>
<keyword evidence="2" id="KW-0067">ATP-binding</keyword>
<accession>A0ABQ8CCW3</accession>
<evidence type="ECO:0000313" key="4">
    <source>
        <dbReference type="Proteomes" id="UP000824890"/>
    </source>
</evidence>
<reference evidence="3 4" key="1">
    <citation type="submission" date="2021-05" db="EMBL/GenBank/DDBJ databases">
        <title>Genome Assembly of Synthetic Allotetraploid Brassica napus Reveals Homoeologous Exchanges between Subgenomes.</title>
        <authorList>
            <person name="Davis J.T."/>
        </authorList>
    </citation>
    <scope>NUCLEOTIDE SEQUENCE [LARGE SCALE GENOMIC DNA]</scope>
    <source>
        <strain evidence="4">cv. Da-Ae</strain>
        <tissue evidence="3">Seedling</tissue>
    </source>
</reference>
<evidence type="ECO:0000256" key="2">
    <source>
        <dbReference type="ARBA" id="ARBA00022840"/>
    </source>
</evidence>
<proteinExistence type="predicted"/>
<dbReference type="PANTHER" id="PTHR10457:SF35">
    <property type="entry name" value="L-ARABINOKINASE"/>
    <property type="match status" value="1"/>
</dbReference>
<dbReference type="InterPro" id="IPR036554">
    <property type="entry name" value="GHMP_kinase_C_sf"/>
</dbReference>